<dbReference type="GO" id="GO:0048046">
    <property type="term" value="C:apoplast"/>
    <property type="evidence" value="ECO:0007669"/>
    <property type="project" value="UniProtKB-SubCell"/>
</dbReference>
<comment type="function">
    <text evidence="4">Dirigent proteins impart stereoselectivity on the phenoxy radical-coupling reaction, yielding optically active lignans from two molecules of coniferyl alcohol in the biosynthesis of lignans, flavonolignans, and alkaloids and thus plays a central role in plant secondary metabolism.</text>
</comment>
<keyword evidence="7" id="KW-1185">Reference proteome</keyword>
<dbReference type="AlphaFoldDB" id="A0A5J9VR98"/>
<evidence type="ECO:0000313" key="7">
    <source>
        <dbReference type="Proteomes" id="UP000324897"/>
    </source>
</evidence>
<dbReference type="Gene3D" id="2.40.480.10">
    <property type="entry name" value="Allene oxide cyclase-like"/>
    <property type="match status" value="1"/>
</dbReference>
<reference evidence="6 7" key="1">
    <citation type="journal article" date="2019" name="Sci. Rep.">
        <title>A high-quality genome of Eragrostis curvula grass provides insights into Poaceae evolution and supports new strategies to enhance forage quality.</title>
        <authorList>
            <person name="Carballo J."/>
            <person name="Santos B.A.C.M."/>
            <person name="Zappacosta D."/>
            <person name="Garbus I."/>
            <person name="Selva J.P."/>
            <person name="Gallo C.A."/>
            <person name="Diaz A."/>
            <person name="Albertini E."/>
            <person name="Caccamo M."/>
            <person name="Echenique V."/>
        </authorList>
    </citation>
    <scope>NUCLEOTIDE SEQUENCE [LARGE SCALE GENOMIC DNA]</scope>
    <source>
        <strain evidence="7">cv. Victoria</strain>
        <tissue evidence="6">Leaf</tissue>
    </source>
</reference>
<feature type="non-terminal residue" evidence="6">
    <location>
        <position position="1"/>
    </location>
</feature>
<dbReference type="InterPro" id="IPR044859">
    <property type="entry name" value="Allene_oxi_cyc_Dirigent"/>
</dbReference>
<evidence type="ECO:0000256" key="2">
    <source>
        <dbReference type="ARBA" id="ARBA00011738"/>
    </source>
</evidence>
<keyword evidence="5" id="KW-0472">Membrane</keyword>
<dbReference type="PANTHER" id="PTHR46442:SF6">
    <property type="entry name" value="DIRIGENT PROTEIN 5"/>
    <property type="match status" value="1"/>
</dbReference>
<keyword evidence="3 4" id="KW-0964">Secreted</keyword>
<feature type="transmembrane region" description="Helical" evidence="5">
    <location>
        <begin position="33"/>
        <end position="52"/>
    </location>
</feature>
<evidence type="ECO:0000256" key="5">
    <source>
        <dbReference type="SAM" id="Phobius"/>
    </source>
</evidence>
<dbReference type="PANTHER" id="PTHR46442">
    <property type="entry name" value="DIRIGENT PROTEIN"/>
    <property type="match status" value="1"/>
</dbReference>
<sequence length="223" mass="24404">MGPRPPPYDKAGVPPVDPARLTMQGLIKPSSKLSLTVATSIILLLGLLAGVAHGAGNRRLISSHADEPCKRMTFYYHDILYNGENNANATSAAATQPTALSRSTSINDTYFGELIVFDDVITAEQALASEPVARAQGFYFYNKKTATNAWFAFSLVFNSTAYKGTLEIMGADIIVDKTRDFSVVGGTGDFFMSRGVATVRTDSYEGLYYFRLKMDVKLYECYV</sequence>
<dbReference type="Pfam" id="PF03018">
    <property type="entry name" value="Dirigent"/>
    <property type="match status" value="1"/>
</dbReference>
<keyword evidence="5" id="KW-0812">Transmembrane</keyword>
<accession>A0A5J9VR98</accession>
<gene>
    <name evidence="6" type="ORF">EJB05_10945</name>
</gene>
<evidence type="ECO:0000256" key="1">
    <source>
        <dbReference type="ARBA" id="ARBA00010746"/>
    </source>
</evidence>
<comment type="subcellular location">
    <subcellularLocation>
        <location evidence="4">Secreted</location>
        <location evidence="4">Extracellular space</location>
        <location evidence="4">Apoplast</location>
    </subcellularLocation>
</comment>
<dbReference type="Gramene" id="TVU37620">
    <property type="protein sequence ID" value="TVU37620"/>
    <property type="gene ID" value="EJB05_10945"/>
</dbReference>
<dbReference type="InterPro" id="IPR004265">
    <property type="entry name" value="Dirigent"/>
</dbReference>
<comment type="similarity">
    <text evidence="1 4">Belongs to the plant dirigent protein family.</text>
</comment>
<organism evidence="6 7">
    <name type="scientific">Eragrostis curvula</name>
    <name type="common">weeping love grass</name>
    <dbReference type="NCBI Taxonomy" id="38414"/>
    <lineage>
        <taxon>Eukaryota</taxon>
        <taxon>Viridiplantae</taxon>
        <taxon>Streptophyta</taxon>
        <taxon>Embryophyta</taxon>
        <taxon>Tracheophyta</taxon>
        <taxon>Spermatophyta</taxon>
        <taxon>Magnoliopsida</taxon>
        <taxon>Liliopsida</taxon>
        <taxon>Poales</taxon>
        <taxon>Poaceae</taxon>
        <taxon>PACMAD clade</taxon>
        <taxon>Chloridoideae</taxon>
        <taxon>Eragrostideae</taxon>
        <taxon>Eragrostidinae</taxon>
        <taxon>Eragrostis</taxon>
    </lineage>
</organism>
<dbReference type="EMBL" id="RWGY01000007">
    <property type="protein sequence ID" value="TVU37620.1"/>
    <property type="molecule type" value="Genomic_DNA"/>
</dbReference>
<keyword evidence="4" id="KW-0052">Apoplast</keyword>
<comment type="subunit">
    <text evidence="2 4">Homodimer.</text>
</comment>
<evidence type="ECO:0000313" key="6">
    <source>
        <dbReference type="EMBL" id="TVU37620.1"/>
    </source>
</evidence>
<dbReference type="Proteomes" id="UP000324897">
    <property type="component" value="Chromosome 4"/>
</dbReference>
<dbReference type="OrthoDB" id="674745at2759"/>
<keyword evidence="5" id="KW-1133">Transmembrane helix</keyword>
<evidence type="ECO:0000256" key="4">
    <source>
        <dbReference type="RuleBase" id="RU363099"/>
    </source>
</evidence>
<dbReference type="GO" id="GO:0009699">
    <property type="term" value="P:phenylpropanoid biosynthetic process"/>
    <property type="evidence" value="ECO:0007669"/>
    <property type="project" value="UniProtKB-ARBA"/>
</dbReference>
<comment type="caution">
    <text evidence="6">The sequence shown here is derived from an EMBL/GenBank/DDBJ whole genome shotgun (WGS) entry which is preliminary data.</text>
</comment>
<evidence type="ECO:0000256" key="3">
    <source>
        <dbReference type="ARBA" id="ARBA00022525"/>
    </source>
</evidence>
<protein>
    <recommendedName>
        <fullName evidence="4">Dirigent protein</fullName>
    </recommendedName>
</protein>
<name>A0A5J9VR98_9POAL</name>
<proteinExistence type="inferred from homology"/>